<reference evidence="1 2" key="1">
    <citation type="submission" date="2013-12" db="EMBL/GenBank/DDBJ databases">
        <authorList>
            <consortium name="DOE Joint Genome Institute"/>
            <person name="Muyzer G."/>
            <person name="Huntemann M."/>
            <person name="Han J."/>
            <person name="Chen A."/>
            <person name="Kyrpides N."/>
            <person name="Mavromatis K."/>
            <person name="Markowitz V."/>
            <person name="Palaniappan K."/>
            <person name="Ivanova N."/>
            <person name="Schaumberg A."/>
            <person name="Pati A."/>
            <person name="Liolios K."/>
            <person name="Nordberg H.P."/>
            <person name="Cantor M.N."/>
            <person name="Hua S.X."/>
            <person name="Woyke T."/>
        </authorList>
    </citation>
    <scope>NUCLEOTIDE SEQUENCE [LARGE SCALE GENOMIC DNA]</scope>
    <source>
        <strain evidence="1 2">ARh 1</strain>
    </source>
</reference>
<protein>
    <submittedName>
        <fullName evidence="1">CRISPR-associated protein Csy1</fullName>
    </submittedName>
</protein>
<dbReference type="KEGG" id="tti:THITH_13780"/>
<dbReference type="STRING" id="713585.THITH_13780"/>
<dbReference type="HOGENOM" id="CLU_038921_0_0_6"/>
<dbReference type="OrthoDB" id="9815616at2"/>
<sequence>MSDAEVTALRTLIDTFLEERLQPKLKDIRPEDPKYLALQQQYQRKNWLSKAAQRVNSLQLATHIIKATHPAIKGATSLYCLPTSLKDQPEVGSHVLSAGFPKDVTVADAAHLDVYTLLKLEHDDRTLLSRVLADDDALAAAFSDDHEQGLEWMHAFATVAQPRGSEASHTRAKQVYWLAGGDPTVDTDFHLLAPLYATSLAHVVYQTINDHRFSEEAKAARKARREGEYSETGFHEYPNLAVQKLGGTKPQNVSQLNLERHGTNYLLASLPPNWANRDLRPPLFVGSVFSRSSFGRRPGVRQAVHALKRFLATNPLPNVTTRQRRDKYLHELVDELLLYAAELHTLEPGWSAAPDCRLDRFEALWLDPRRADIDPDFASERENEEWVDEVSHGFGNWLNGRLEHQLPVGDPEYLHWKDSLREVLLHA</sequence>
<dbReference type="Proteomes" id="UP000005289">
    <property type="component" value="Chromosome"/>
</dbReference>
<dbReference type="AlphaFoldDB" id="W0DKQ2"/>
<dbReference type="EMBL" id="CP007029">
    <property type="protein sequence ID" value="AHE99154.1"/>
    <property type="molecule type" value="Genomic_DNA"/>
</dbReference>
<evidence type="ECO:0000313" key="2">
    <source>
        <dbReference type="Proteomes" id="UP000005289"/>
    </source>
</evidence>
<dbReference type="InterPro" id="IPR013397">
    <property type="entry name" value="CRISPR-assoc_prot_Csy1"/>
</dbReference>
<keyword evidence="2" id="KW-1185">Reference proteome</keyword>
<dbReference type="NCBIfam" id="TIGR02564">
    <property type="entry name" value="cas_Csy1"/>
    <property type="match status" value="1"/>
</dbReference>
<gene>
    <name evidence="1" type="ORF">THITH_13780</name>
</gene>
<organism evidence="1 2">
    <name type="scientific">Thioalkalivibrio paradoxus ARh 1</name>
    <dbReference type="NCBI Taxonomy" id="713585"/>
    <lineage>
        <taxon>Bacteria</taxon>
        <taxon>Pseudomonadati</taxon>
        <taxon>Pseudomonadota</taxon>
        <taxon>Gammaproteobacteria</taxon>
        <taxon>Chromatiales</taxon>
        <taxon>Ectothiorhodospiraceae</taxon>
        <taxon>Thioalkalivibrio</taxon>
    </lineage>
</organism>
<evidence type="ECO:0000313" key="1">
    <source>
        <dbReference type="EMBL" id="AHE99154.1"/>
    </source>
</evidence>
<dbReference type="Pfam" id="PF09611">
    <property type="entry name" value="Cas_Csy1"/>
    <property type="match status" value="1"/>
</dbReference>
<name>W0DKQ2_9GAMM</name>
<proteinExistence type="predicted"/>
<accession>W0DKQ2</accession>
<dbReference type="RefSeq" id="WP_006748945.1">
    <property type="nucleotide sequence ID" value="NZ_CP007029.1"/>
</dbReference>